<feature type="binding site" evidence="7">
    <location>
        <begin position="222"/>
        <end position="223"/>
    </location>
    <ligand>
        <name>substrate</name>
    </ligand>
</feature>
<dbReference type="RefSeq" id="WP_127094794.1">
    <property type="nucleotide sequence ID" value="NZ_CP031423.1"/>
</dbReference>
<feature type="binding site" evidence="7">
    <location>
        <position position="230"/>
    </location>
    <ligand>
        <name>substrate</name>
    </ligand>
</feature>
<evidence type="ECO:0000256" key="3">
    <source>
        <dbReference type="ARBA" id="ARBA00022801"/>
    </source>
</evidence>
<comment type="similarity">
    <text evidence="1 5">Belongs to the metallo-dependent hydrolases superfamily. NagA family.</text>
</comment>
<dbReference type="EC" id="3.5.1.25" evidence="10"/>
<evidence type="ECO:0000256" key="7">
    <source>
        <dbReference type="PIRSR" id="PIRSR038994-2"/>
    </source>
</evidence>
<dbReference type="SUPFAM" id="SSF51556">
    <property type="entry name" value="Metallo-dependent hydrolases"/>
    <property type="match status" value="1"/>
</dbReference>
<keyword evidence="11" id="KW-1185">Reference proteome</keyword>
<dbReference type="EMBL" id="CP031423">
    <property type="protein sequence ID" value="AZS36053.1"/>
    <property type="molecule type" value="Genomic_DNA"/>
</dbReference>
<feature type="domain" description="Amidohydrolase-related" evidence="9">
    <location>
        <begin position="57"/>
        <end position="379"/>
    </location>
</feature>
<gene>
    <name evidence="10" type="primary">nagA</name>
    <name evidence="10" type="ORF">CVS47_00652</name>
</gene>
<dbReference type="GO" id="GO:0046872">
    <property type="term" value="F:metal ion binding"/>
    <property type="evidence" value="ECO:0007669"/>
    <property type="project" value="UniProtKB-KW"/>
</dbReference>
<dbReference type="PANTHER" id="PTHR11113:SF14">
    <property type="entry name" value="N-ACETYLGLUCOSAMINE-6-PHOSPHATE DEACETYLASE"/>
    <property type="match status" value="1"/>
</dbReference>
<feature type="binding site" evidence="8">
    <location>
        <position position="219"/>
    </location>
    <ligand>
        <name>Zn(2+)</name>
        <dbReference type="ChEBI" id="CHEBI:29105"/>
    </ligand>
</feature>
<dbReference type="InterPro" id="IPR011059">
    <property type="entry name" value="Metal-dep_hydrolase_composite"/>
</dbReference>
<evidence type="ECO:0000259" key="9">
    <source>
        <dbReference type="Pfam" id="PF01979"/>
    </source>
</evidence>
<evidence type="ECO:0000256" key="2">
    <source>
        <dbReference type="ARBA" id="ARBA00022723"/>
    </source>
</evidence>
<dbReference type="Pfam" id="PF01979">
    <property type="entry name" value="Amidohydro_1"/>
    <property type="match status" value="1"/>
</dbReference>
<evidence type="ECO:0000313" key="10">
    <source>
        <dbReference type="EMBL" id="AZS36053.1"/>
    </source>
</evidence>
<dbReference type="Proteomes" id="UP000276888">
    <property type="component" value="Chromosome"/>
</dbReference>
<feature type="binding site" evidence="8">
    <location>
        <position position="198"/>
    </location>
    <ligand>
        <name>Zn(2+)</name>
        <dbReference type="ChEBI" id="CHEBI:29105"/>
    </ligand>
</feature>
<evidence type="ECO:0000313" key="11">
    <source>
        <dbReference type="Proteomes" id="UP000276888"/>
    </source>
</evidence>
<sequence>MTVIHSARLVSGGTETADAWVSFADGRVSAVGTGGSWRNVGDEDVVDAAALAGPDAVLTPGFIDIHGHGGAGVSYDDGPDAVRRARTLHRAHGTTRAIVSLVTAPLPDLERRAAMVADLVESDPDILGSHLEGPFLDAEHRGAHDPTLLQAPAADAVRRLLDAGRGTVRQITLAPELPGGMAAIRMVAAAGAVPAIGHTSADAAITRAAVEAGARILTHAFNGMPGLGHRAPGPVGAAASDPRVILEVIADGVHLDPAVVRILFAAAPGRIALITDAMAAAGAPGGRYLLGSLAVDVAGDTARLVEGGSIAGSTLTHDRALRLVVDAGVPLVDAVRALTETPARAVGRDADLGRLEAGMSADAVLLSGDLHVHRVWTAGSAD</sequence>
<dbReference type="Gene3D" id="3.20.20.140">
    <property type="entry name" value="Metal-dependent hydrolases"/>
    <property type="match status" value="1"/>
</dbReference>
<dbReference type="OrthoDB" id="9776488at2"/>
<protein>
    <submittedName>
        <fullName evidence="10">N-acetylglucosamine-6-phosphate deacetylase</fullName>
        <ecNumber evidence="10">3.5.1.25</ecNumber>
    </submittedName>
</protein>
<dbReference type="Gene3D" id="2.30.40.10">
    <property type="entry name" value="Urease, subunit C, domain 1"/>
    <property type="match status" value="1"/>
</dbReference>
<keyword evidence="4 5" id="KW-0119">Carbohydrate metabolism</keyword>
<evidence type="ECO:0000256" key="4">
    <source>
        <dbReference type="ARBA" id="ARBA00023277"/>
    </source>
</evidence>
<reference evidence="10 11" key="1">
    <citation type="submission" date="2018-08" db="EMBL/GenBank/DDBJ databases">
        <title>Microbacterium lemovicicum sp. nov., a bacterium isolated from a natural uranium-rich soil.</title>
        <authorList>
            <person name="ORTET P."/>
        </authorList>
    </citation>
    <scope>NUCLEOTIDE SEQUENCE [LARGE SCALE GENOMIC DNA]</scope>
    <source>
        <strain evidence="10 11">Viu22</strain>
    </source>
</reference>
<feature type="active site" description="Proton donor/acceptor" evidence="6">
    <location>
        <position position="276"/>
    </location>
</feature>
<dbReference type="KEGG" id="mlv:CVS47_00652"/>
<feature type="binding site" evidence="7">
    <location>
        <position position="254"/>
    </location>
    <ligand>
        <name>substrate</name>
    </ligand>
</feature>
<dbReference type="PIRSF" id="PIRSF038994">
    <property type="entry name" value="NagA"/>
    <property type="match status" value="1"/>
</dbReference>
<proteinExistence type="inferred from homology"/>
<dbReference type="GO" id="GO:0008448">
    <property type="term" value="F:N-acetylglucosamine-6-phosphate deacetylase activity"/>
    <property type="evidence" value="ECO:0007669"/>
    <property type="project" value="UniProtKB-EC"/>
</dbReference>
<dbReference type="SUPFAM" id="SSF51338">
    <property type="entry name" value="Composite domain of metallo-dependent hydrolases"/>
    <property type="match status" value="1"/>
</dbReference>
<dbReference type="AlphaFoldDB" id="A0A3S9W7V0"/>
<evidence type="ECO:0000256" key="8">
    <source>
        <dbReference type="PIRSR" id="PIRSR038994-3"/>
    </source>
</evidence>
<feature type="binding site" evidence="8">
    <location>
        <position position="132"/>
    </location>
    <ligand>
        <name>Zn(2+)</name>
        <dbReference type="ChEBI" id="CHEBI:29105"/>
    </ligand>
</feature>
<dbReference type="GO" id="GO:0006046">
    <property type="term" value="P:N-acetylglucosamine catabolic process"/>
    <property type="evidence" value="ECO:0007669"/>
    <property type="project" value="TreeGrafter"/>
</dbReference>
<keyword evidence="2 8" id="KW-0479">Metal-binding</keyword>
<dbReference type="InterPro" id="IPR006680">
    <property type="entry name" value="Amidohydro-rel"/>
</dbReference>
<feature type="binding site" evidence="7">
    <location>
        <begin position="310"/>
        <end position="312"/>
    </location>
    <ligand>
        <name>substrate</name>
    </ligand>
</feature>
<dbReference type="InterPro" id="IPR032466">
    <property type="entry name" value="Metal_Hydrolase"/>
</dbReference>
<evidence type="ECO:0000256" key="1">
    <source>
        <dbReference type="ARBA" id="ARBA00010716"/>
    </source>
</evidence>
<dbReference type="PANTHER" id="PTHR11113">
    <property type="entry name" value="N-ACETYLGLUCOSAMINE-6-PHOSPHATE DEACETYLASE"/>
    <property type="match status" value="1"/>
</dbReference>
<evidence type="ECO:0000256" key="5">
    <source>
        <dbReference type="PIRNR" id="PIRNR038994"/>
    </source>
</evidence>
<feature type="binding site" evidence="7">
    <location>
        <position position="143"/>
    </location>
    <ligand>
        <name>substrate</name>
    </ligand>
</feature>
<organism evidence="10 11">
    <name type="scientific">Microbacterium lemovicicum</name>
    <dbReference type="NCBI Taxonomy" id="1072463"/>
    <lineage>
        <taxon>Bacteria</taxon>
        <taxon>Bacillati</taxon>
        <taxon>Actinomycetota</taxon>
        <taxon>Actinomycetes</taxon>
        <taxon>Micrococcales</taxon>
        <taxon>Microbacteriaceae</taxon>
        <taxon>Microbacterium</taxon>
    </lineage>
</organism>
<dbReference type="InterPro" id="IPR003764">
    <property type="entry name" value="GlcNAc_6-P_deAcase"/>
</dbReference>
<comment type="cofactor">
    <cofactor evidence="8">
        <name>a divalent metal cation</name>
        <dbReference type="ChEBI" id="CHEBI:60240"/>
    </cofactor>
    <text evidence="8">Binds 1 divalent metal cation per subunit.</text>
</comment>
<accession>A0A3S9W7V0</accession>
<evidence type="ECO:0000256" key="6">
    <source>
        <dbReference type="PIRSR" id="PIRSR038994-1"/>
    </source>
</evidence>
<keyword evidence="3 5" id="KW-0378">Hydrolase</keyword>
<name>A0A3S9W7V0_9MICO</name>